<evidence type="ECO:0000313" key="1">
    <source>
        <dbReference type="EMBL" id="EJF51899.1"/>
    </source>
</evidence>
<proteinExistence type="predicted"/>
<gene>
    <name evidence="1" type="ORF">SapgrDRAFT_0140</name>
</gene>
<protein>
    <submittedName>
        <fullName evidence="1">Uncharacterized protein</fullName>
    </submittedName>
</protein>
<dbReference type="HOGENOM" id="CLU_2958100_0_0_10"/>
<dbReference type="EMBL" id="JH719942">
    <property type="protein sequence ID" value="EJF51899.1"/>
    <property type="molecule type" value="Genomic_DNA"/>
</dbReference>
<organism evidence="1 2">
    <name type="scientific">Saprospira grandis DSM 2844</name>
    <dbReference type="NCBI Taxonomy" id="694433"/>
    <lineage>
        <taxon>Bacteria</taxon>
        <taxon>Pseudomonadati</taxon>
        <taxon>Bacteroidota</taxon>
        <taxon>Saprospiria</taxon>
        <taxon>Saprospirales</taxon>
        <taxon>Saprospiraceae</taxon>
        <taxon>Saprospira</taxon>
    </lineage>
</organism>
<reference evidence="2" key="1">
    <citation type="journal article" date="2012" name="Stand. Genomic Sci.">
        <title>Permanent draft genome sequence of the gliding predator Saprospira grandis strain Sa g1 (= HR1).</title>
        <authorList>
            <person name="Mavromatis K."/>
            <person name="Chertkov O."/>
            <person name="Lapidus A."/>
            <person name="Nolan M."/>
            <person name="Lucas S."/>
            <person name="Tice H."/>
            <person name="Del Rio T.G."/>
            <person name="Cheng J.F."/>
            <person name="Han C."/>
            <person name="Tapia R."/>
            <person name="Bruce D."/>
            <person name="Goodwin L.A."/>
            <person name="Pitluck S."/>
            <person name="Huntemann M."/>
            <person name="Liolios K."/>
            <person name="Pagani I."/>
            <person name="Ivanova N."/>
            <person name="Mikhailova N."/>
            <person name="Pati A."/>
            <person name="Chen A."/>
            <person name="Palaniappan K."/>
            <person name="Land M."/>
            <person name="Brambilla E.M."/>
            <person name="Rohde M."/>
            <person name="Spring S."/>
            <person name="Goker M."/>
            <person name="Detter J.C."/>
            <person name="Bristow J."/>
            <person name="Eisen J.A."/>
            <person name="Markowitz V."/>
            <person name="Hugenholtz P."/>
            <person name="Kyrpides N.C."/>
            <person name="Klenk H.P."/>
            <person name="Woyke T."/>
        </authorList>
    </citation>
    <scope>NUCLEOTIDE SEQUENCE [LARGE SCALE GENOMIC DNA]</scope>
    <source>
        <strain evidence="2">DSM 2844</strain>
    </source>
</reference>
<dbReference type="Proteomes" id="UP000005113">
    <property type="component" value="Unassembled WGS sequence"/>
</dbReference>
<dbReference type="RefSeq" id="WP_002656433.1">
    <property type="nucleotide sequence ID" value="NZ_JH719942.1"/>
</dbReference>
<accession>J0NWM0</accession>
<name>J0NWM0_9BACT</name>
<evidence type="ECO:0000313" key="2">
    <source>
        <dbReference type="Proteomes" id="UP000005113"/>
    </source>
</evidence>
<dbReference type="AlphaFoldDB" id="J0NWM0"/>
<sequence>MKWSNKWPFLRILRLTMAIFFLIDVYYSHSPWMLILGLLLLYQGVFHKPCLGSCQLPYSPKNNHLKES</sequence>